<reference evidence="2" key="2">
    <citation type="submission" date="2018-02" db="UniProtKB">
        <authorList>
            <consortium name="EnsemblPlants"/>
        </authorList>
    </citation>
    <scope>IDENTIFICATION</scope>
    <source>
        <strain evidence="2">Williams 82</strain>
    </source>
</reference>
<gene>
    <name evidence="1" type="ORF">GLYMA_05G061800</name>
</gene>
<evidence type="ECO:0000313" key="2">
    <source>
        <dbReference type="EnsemblPlants" id="KRH57455"/>
    </source>
</evidence>
<dbReference type="EMBL" id="CM000838">
    <property type="protein sequence ID" value="KRH57455.1"/>
    <property type="molecule type" value="Genomic_DNA"/>
</dbReference>
<reference evidence="1" key="3">
    <citation type="submission" date="2018-07" db="EMBL/GenBank/DDBJ databases">
        <title>WGS assembly of Glycine max.</title>
        <authorList>
            <person name="Schmutz J."/>
            <person name="Cannon S."/>
            <person name="Schlueter J."/>
            <person name="Ma J."/>
            <person name="Mitros T."/>
            <person name="Nelson W."/>
            <person name="Hyten D."/>
            <person name="Song Q."/>
            <person name="Thelen J."/>
            <person name="Cheng J."/>
            <person name="Xu D."/>
            <person name="Hellsten U."/>
            <person name="May G."/>
            <person name="Yu Y."/>
            <person name="Sakurai T."/>
            <person name="Umezawa T."/>
            <person name="Bhattacharyya M."/>
            <person name="Sandhu D."/>
            <person name="Valliyodan B."/>
            <person name="Lindquist E."/>
            <person name="Peto M."/>
            <person name="Grant D."/>
            <person name="Shu S."/>
            <person name="Goodstein D."/>
            <person name="Barry K."/>
            <person name="Futrell-Griggs M."/>
            <person name="Abernathy B."/>
            <person name="Du J."/>
            <person name="Tian Z."/>
            <person name="Zhu L."/>
            <person name="Gill N."/>
            <person name="Joshi T."/>
            <person name="Libault M."/>
            <person name="Sethuraman A."/>
            <person name="Zhang X."/>
            <person name="Shinozaki K."/>
            <person name="Nguyen H."/>
            <person name="Wing R."/>
            <person name="Cregan P."/>
            <person name="Specht J."/>
            <person name="Grimwood J."/>
            <person name="Rokhsar D."/>
            <person name="Stacey G."/>
            <person name="Shoemaker R."/>
            <person name="Jackson S."/>
        </authorList>
    </citation>
    <scope>NUCLEOTIDE SEQUENCE</scope>
    <source>
        <tissue evidence="1">Callus</tissue>
    </source>
</reference>
<dbReference type="HOGENOM" id="CLU_2562972_0_0_1"/>
<dbReference type="AlphaFoldDB" id="K7KN61"/>
<dbReference type="InParanoid" id="K7KN61"/>
<proteinExistence type="predicted"/>
<reference evidence="1 2" key="1">
    <citation type="journal article" date="2010" name="Nature">
        <title>Genome sequence of the palaeopolyploid soybean.</title>
        <authorList>
            <person name="Schmutz J."/>
            <person name="Cannon S.B."/>
            <person name="Schlueter J."/>
            <person name="Ma J."/>
            <person name="Mitros T."/>
            <person name="Nelson W."/>
            <person name="Hyten D.L."/>
            <person name="Song Q."/>
            <person name="Thelen J.J."/>
            <person name="Cheng J."/>
            <person name="Xu D."/>
            <person name="Hellsten U."/>
            <person name="May G.D."/>
            <person name="Yu Y."/>
            <person name="Sakurai T."/>
            <person name="Umezawa T."/>
            <person name="Bhattacharyya M.K."/>
            <person name="Sandhu D."/>
            <person name="Valliyodan B."/>
            <person name="Lindquist E."/>
            <person name="Peto M."/>
            <person name="Grant D."/>
            <person name="Shu S."/>
            <person name="Goodstein D."/>
            <person name="Barry K."/>
            <person name="Futrell-Griggs M."/>
            <person name="Abernathy B."/>
            <person name="Du J."/>
            <person name="Tian Z."/>
            <person name="Zhu L."/>
            <person name="Gill N."/>
            <person name="Joshi T."/>
            <person name="Libault M."/>
            <person name="Sethuraman A."/>
            <person name="Zhang X.-C."/>
            <person name="Shinozaki K."/>
            <person name="Nguyen H.T."/>
            <person name="Wing R.A."/>
            <person name="Cregan P."/>
            <person name="Specht J."/>
            <person name="Grimwood J."/>
            <person name="Rokhsar D."/>
            <person name="Stacey G."/>
            <person name="Shoemaker R.C."/>
            <person name="Jackson S.A."/>
        </authorList>
    </citation>
    <scope>NUCLEOTIDE SEQUENCE [LARGE SCALE GENOMIC DNA]</scope>
    <source>
        <strain evidence="2">cv. Williams 82</strain>
        <tissue evidence="1">Callus</tissue>
    </source>
</reference>
<dbReference type="PaxDb" id="3847-GLYMA05G04893.1"/>
<keyword evidence="3" id="KW-1185">Reference proteome</keyword>
<accession>K7KN61</accession>
<name>K7KN61_SOYBN</name>
<evidence type="ECO:0000313" key="3">
    <source>
        <dbReference type="Proteomes" id="UP000008827"/>
    </source>
</evidence>
<organism evidence="1">
    <name type="scientific">Glycine max</name>
    <name type="common">Soybean</name>
    <name type="synonym">Glycine hispida</name>
    <dbReference type="NCBI Taxonomy" id="3847"/>
    <lineage>
        <taxon>Eukaryota</taxon>
        <taxon>Viridiplantae</taxon>
        <taxon>Streptophyta</taxon>
        <taxon>Embryophyta</taxon>
        <taxon>Tracheophyta</taxon>
        <taxon>Spermatophyta</taxon>
        <taxon>Magnoliopsida</taxon>
        <taxon>eudicotyledons</taxon>
        <taxon>Gunneridae</taxon>
        <taxon>Pentapetalae</taxon>
        <taxon>rosids</taxon>
        <taxon>fabids</taxon>
        <taxon>Fabales</taxon>
        <taxon>Fabaceae</taxon>
        <taxon>Papilionoideae</taxon>
        <taxon>50 kb inversion clade</taxon>
        <taxon>NPAAA clade</taxon>
        <taxon>indigoferoid/millettioid clade</taxon>
        <taxon>Phaseoleae</taxon>
        <taxon>Glycine</taxon>
        <taxon>Glycine subgen. Soja</taxon>
    </lineage>
</organism>
<evidence type="ECO:0000313" key="1">
    <source>
        <dbReference type="EMBL" id="KRH57455.1"/>
    </source>
</evidence>
<sequence length="82" mass="9530">MLPEFFMCRLAQTCSSSQFRGDFMISFGHHLICPKQHLLWLCFKATLNQKLRLAIFSRSHPCLQSRAPIIRHEVEDDDPVAN</sequence>
<dbReference type="Gramene" id="KRH57455">
    <property type="protein sequence ID" value="KRH57455"/>
    <property type="gene ID" value="GLYMA_05G061800"/>
</dbReference>
<dbReference type="EnsemblPlants" id="KRH57455">
    <property type="protein sequence ID" value="KRH57455"/>
    <property type="gene ID" value="GLYMA_05G061800"/>
</dbReference>
<protein>
    <submittedName>
        <fullName evidence="1 2">Uncharacterized protein</fullName>
    </submittedName>
</protein>
<dbReference type="Proteomes" id="UP000008827">
    <property type="component" value="Chromosome 5"/>
</dbReference>